<accession>A0A7R9HF76</accession>
<proteinExistence type="predicted"/>
<dbReference type="InterPro" id="IPR005828">
    <property type="entry name" value="MFS_sugar_transport-like"/>
</dbReference>
<dbReference type="SUPFAM" id="SSF103473">
    <property type="entry name" value="MFS general substrate transporter"/>
    <property type="match status" value="1"/>
</dbReference>
<dbReference type="AlphaFoldDB" id="A0A7R9HF76"/>
<dbReference type="Pfam" id="PF00083">
    <property type="entry name" value="Sugar_tr"/>
    <property type="match status" value="1"/>
</dbReference>
<dbReference type="PANTHER" id="PTHR24064">
    <property type="entry name" value="SOLUTE CARRIER FAMILY 22 MEMBER"/>
    <property type="match status" value="1"/>
</dbReference>
<dbReference type="EMBL" id="OD024208">
    <property type="protein sequence ID" value="CAD7419864.1"/>
    <property type="molecule type" value="Genomic_DNA"/>
</dbReference>
<evidence type="ECO:0000256" key="3">
    <source>
        <dbReference type="ARBA" id="ARBA00022989"/>
    </source>
</evidence>
<evidence type="ECO:0000256" key="2">
    <source>
        <dbReference type="ARBA" id="ARBA00022692"/>
    </source>
</evidence>
<keyword evidence="3 5" id="KW-1133">Transmembrane helix</keyword>
<dbReference type="GO" id="GO:0016020">
    <property type="term" value="C:membrane"/>
    <property type="evidence" value="ECO:0007669"/>
    <property type="project" value="UniProtKB-SubCell"/>
</dbReference>
<dbReference type="GO" id="GO:0022857">
    <property type="term" value="F:transmembrane transporter activity"/>
    <property type="evidence" value="ECO:0007669"/>
    <property type="project" value="InterPro"/>
</dbReference>
<organism evidence="6">
    <name type="scientific">Timema poppense</name>
    <name type="common">Walking stick</name>
    <dbReference type="NCBI Taxonomy" id="170557"/>
    <lineage>
        <taxon>Eukaryota</taxon>
        <taxon>Metazoa</taxon>
        <taxon>Ecdysozoa</taxon>
        <taxon>Arthropoda</taxon>
        <taxon>Hexapoda</taxon>
        <taxon>Insecta</taxon>
        <taxon>Pterygota</taxon>
        <taxon>Neoptera</taxon>
        <taxon>Polyneoptera</taxon>
        <taxon>Phasmatodea</taxon>
        <taxon>Timematodea</taxon>
        <taxon>Timematoidea</taxon>
        <taxon>Timematidae</taxon>
        <taxon>Timema</taxon>
    </lineage>
</organism>
<feature type="transmembrane region" description="Helical" evidence="5">
    <location>
        <begin position="6"/>
        <end position="35"/>
    </location>
</feature>
<evidence type="ECO:0008006" key="7">
    <source>
        <dbReference type="Google" id="ProtNLM"/>
    </source>
</evidence>
<evidence type="ECO:0000256" key="5">
    <source>
        <dbReference type="SAM" id="Phobius"/>
    </source>
</evidence>
<keyword evidence="4 5" id="KW-0472">Membrane</keyword>
<name>A0A7R9HF76_TIMPO</name>
<comment type="subcellular location">
    <subcellularLocation>
        <location evidence="1">Membrane</location>
        <topology evidence="1">Multi-pass membrane protein</topology>
    </subcellularLocation>
</comment>
<feature type="transmembrane region" description="Helical" evidence="5">
    <location>
        <begin position="42"/>
        <end position="59"/>
    </location>
</feature>
<sequence length="169" mass="19086">MELVGGWWRLVFSMISHIPIPFSLGHSLMAAIAYYARDWRTFQLAVSLPSIVLLSYWWTIPESPRWLLTAGRETEAIAILERAAKVNKRDVAQVVPAVKTFINQKTPNWASNPYLPVMGILVYYENNVPNRVPNPMSAGTIAPTEPFATARHFLITAEISPGMLFSRSW</sequence>
<dbReference type="Gene3D" id="1.20.1250.20">
    <property type="entry name" value="MFS general substrate transporter like domains"/>
    <property type="match status" value="1"/>
</dbReference>
<protein>
    <recommendedName>
        <fullName evidence="7">Sugar transporter</fullName>
    </recommendedName>
</protein>
<keyword evidence="2 5" id="KW-0812">Transmembrane</keyword>
<reference evidence="6" key="1">
    <citation type="submission" date="2020-11" db="EMBL/GenBank/DDBJ databases">
        <authorList>
            <person name="Tran Van P."/>
        </authorList>
    </citation>
    <scope>NUCLEOTIDE SEQUENCE</scope>
</reference>
<evidence type="ECO:0000256" key="1">
    <source>
        <dbReference type="ARBA" id="ARBA00004141"/>
    </source>
</evidence>
<dbReference type="InterPro" id="IPR036259">
    <property type="entry name" value="MFS_trans_sf"/>
</dbReference>
<gene>
    <name evidence="6" type="ORF">TPSB3V08_LOCUS13279</name>
</gene>
<evidence type="ECO:0000256" key="4">
    <source>
        <dbReference type="ARBA" id="ARBA00023136"/>
    </source>
</evidence>
<evidence type="ECO:0000313" key="6">
    <source>
        <dbReference type="EMBL" id="CAD7419864.1"/>
    </source>
</evidence>